<accession>A0ABP0UA51</accession>
<keyword evidence="2" id="KW-1185">Reference proteome</keyword>
<gene>
    <name evidence="1" type="ORF">CSSPTR1EN2_LOCUS13299</name>
</gene>
<name>A0ABP0UA51_9BRYO</name>
<dbReference type="PANTHER" id="PTHR33874:SF4">
    <property type="entry name" value="EXPRESSED PROTEIN"/>
    <property type="match status" value="1"/>
</dbReference>
<dbReference type="EMBL" id="OZ019894">
    <property type="protein sequence ID" value="CAK9216150.1"/>
    <property type="molecule type" value="Genomic_DNA"/>
</dbReference>
<protein>
    <submittedName>
        <fullName evidence="1">Uncharacterized protein</fullName>
    </submittedName>
</protein>
<evidence type="ECO:0000313" key="2">
    <source>
        <dbReference type="Proteomes" id="UP001497512"/>
    </source>
</evidence>
<sequence>MVGAHGVEMVVAVGEMAEAAVGALEWNHQRMVAKTVAKEWEWAEVEGELDSERKENARLRATIAMYEQAFNHLHEQKMENGGVPVERSIELYEKLKMNVASATFLEKLKSFSLNGDGMTSSDSILVKTEDGMFVKADVDDPNGWLWLSETDLVHGDPKEVKDCLGADGYVMINQDDIVDSIASFMARYILSIPQAKNLSAKELQDAIAQAFKKVEKKGRIRQLWETGKFLYTAGSWGATALSIYRHPIVIRAASMAVWTSCCLILKVLR</sequence>
<evidence type="ECO:0000313" key="1">
    <source>
        <dbReference type="EMBL" id="CAK9216150.1"/>
    </source>
</evidence>
<organism evidence="1 2">
    <name type="scientific">Sphagnum troendelagicum</name>
    <dbReference type="NCBI Taxonomy" id="128251"/>
    <lineage>
        <taxon>Eukaryota</taxon>
        <taxon>Viridiplantae</taxon>
        <taxon>Streptophyta</taxon>
        <taxon>Embryophyta</taxon>
        <taxon>Bryophyta</taxon>
        <taxon>Sphagnophytina</taxon>
        <taxon>Sphagnopsida</taxon>
        <taxon>Sphagnales</taxon>
        <taxon>Sphagnaceae</taxon>
        <taxon>Sphagnum</taxon>
    </lineage>
</organism>
<proteinExistence type="predicted"/>
<reference evidence="1" key="1">
    <citation type="submission" date="2024-02" db="EMBL/GenBank/DDBJ databases">
        <authorList>
            <consortium name="ELIXIR-Norway"/>
            <consortium name="Elixir Norway"/>
        </authorList>
    </citation>
    <scope>NUCLEOTIDE SEQUENCE</scope>
</reference>
<dbReference type="Proteomes" id="UP001497512">
    <property type="component" value="Chromosome 2"/>
</dbReference>
<dbReference type="PANTHER" id="PTHR33874">
    <property type="entry name" value="RING FINGER PROTEIN"/>
    <property type="match status" value="1"/>
</dbReference>